<evidence type="ECO:0000313" key="3">
    <source>
        <dbReference type="Proteomes" id="UP001175271"/>
    </source>
</evidence>
<keyword evidence="1" id="KW-1133">Transmembrane helix</keyword>
<gene>
    <name evidence="2" type="ORF">QR680_008525</name>
</gene>
<reference evidence="2" key="1">
    <citation type="submission" date="2023-06" db="EMBL/GenBank/DDBJ databases">
        <title>Genomic analysis of the entomopathogenic nematode Steinernema hermaphroditum.</title>
        <authorList>
            <person name="Schwarz E.M."/>
            <person name="Heppert J.K."/>
            <person name="Baniya A."/>
            <person name="Schwartz H.T."/>
            <person name="Tan C.-H."/>
            <person name="Antoshechkin I."/>
            <person name="Sternberg P.W."/>
            <person name="Goodrich-Blair H."/>
            <person name="Dillman A.R."/>
        </authorList>
    </citation>
    <scope>NUCLEOTIDE SEQUENCE</scope>
    <source>
        <strain evidence="2">PS9179</strain>
        <tissue evidence="2">Whole animal</tissue>
    </source>
</reference>
<evidence type="ECO:0000313" key="2">
    <source>
        <dbReference type="EMBL" id="KAK0424168.1"/>
    </source>
</evidence>
<keyword evidence="1" id="KW-0472">Membrane</keyword>
<dbReference type="AlphaFoldDB" id="A0AA39IJ62"/>
<protein>
    <submittedName>
        <fullName evidence="2">Uncharacterized protein</fullName>
    </submittedName>
</protein>
<proteinExistence type="predicted"/>
<keyword evidence="1" id="KW-0812">Transmembrane</keyword>
<accession>A0AA39IJ62</accession>
<organism evidence="2 3">
    <name type="scientific">Steinernema hermaphroditum</name>
    <dbReference type="NCBI Taxonomy" id="289476"/>
    <lineage>
        <taxon>Eukaryota</taxon>
        <taxon>Metazoa</taxon>
        <taxon>Ecdysozoa</taxon>
        <taxon>Nematoda</taxon>
        <taxon>Chromadorea</taxon>
        <taxon>Rhabditida</taxon>
        <taxon>Tylenchina</taxon>
        <taxon>Panagrolaimomorpha</taxon>
        <taxon>Strongyloidoidea</taxon>
        <taxon>Steinernematidae</taxon>
        <taxon>Steinernema</taxon>
    </lineage>
</organism>
<name>A0AA39IJ62_9BILA</name>
<dbReference type="Proteomes" id="UP001175271">
    <property type="component" value="Unassembled WGS sequence"/>
</dbReference>
<sequence>MHSVDVTYEPILGVLPAMAPGSTYLEDVIRTEAMLTSSWVYSMLLLVVVSFLLFSPGAADSEPSRFNRQDRDYRPLQFGKREGFRPLQFGKRGDYRPLQFGKRAEMPSMVYVYPEYL</sequence>
<feature type="transmembrane region" description="Helical" evidence="1">
    <location>
        <begin position="39"/>
        <end position="59"/>
    </location>
</feature>
<evidence type="ECO:0000256" key="1">
    <source>
        <dbReference type="SAM" id="Phobius"/>
    </source>
</evidence>
<keyword evidence="3" id="KW-1185">Reference proteome</keyword>
<comment type="caution">
    <text evidence="2">The sequence shown here is derived from an EMBL/GenBank/DDBJ whole genome shotgun (WGS) entry which is preliminary data.</text>
</comment>
<dbReference type="EMBL" id="JAUCMV010000001">
    <property type="protein sequence ID" value="KAK0424168.1"/>
    <property type="molecule type" value="Genomic_DNA"/>
</dbReference>